<evidence type="ECO:0000313" key="1">
    <source>
        <dbReference type="EMBL" id="DAE29592.1"/>
    </source>
</evidence>
<protein>
    <submittedName>
        <fullName evidence="1">Uncharacterized protein</fullName>
    </submittedName>
</protein>
<name>A0A8S5RDX4_9VIRU</name>
<accession>A0A8S5RDX4</accession>
<proteinExistence type="predicted"/>
<dbReference type="EMBL" id="BK059095">
    <property type="protein sequence ID" value="DAE29592.1"/>
    <property type="molecule type" value="Genomic_DNA"/>
</dbReference>
<sequence length="55" mass="6419">MNRQQKIDAINDMIAKPLNVGDEYQGDVWIEKVFIGDVMDFFEEHSETDKETVTK</sequence>
<organism evidence="1">
    <name type="scientific">virus sp. ctkyY8</name>
    <dbReference type="NCBI Taxonomy" id="2827995"/>
    <lineage>
        <taxon>Viruses</taxon>
    </lineage>
</organism>
<reference evidence="1" key="1">
    <citation type="journal article" date="2021" name="Proc. Natl. Acad. Sci. U.S.A.">
        <title>A Catalog of Tens of Thousands of Viruses from Human Metagenomes Reveals Hidden Associations with Chronic Diseases.</title>
        <authorList>
            <person name="Tisza M.J."/>
            <person name="Buck C.B."/>
        </authorList>
    </citation>
    <scope>NUCLEOTIDE SEQUENCE</scope>
    <source>
        <strain evidence="1">CtkyY8</strain>
    </source>
</reference>